<evidence type="ECO:0000313" key="1">
    <source>
        <dbReference type="EMBL" id="MCI55196.1"/>
    </source>
</evidence>
<accession>A0A392T4U6</accession>
<dbReference type="Proteomes" id="UP000265520">
    <property type="component" value="Unassembled WGS sequence"/>
</dbReference>
<reference evidence="1 2" key="1">
    <citation type="journal article" date="2018" name="Front. Plant Sci.">
        <title>Red Clover (Trifolium pratense) and Zigzag Clover (T. medium) - A Picture of Genomic Similarities and Differences.</title>
        <authorList>
            <person name="Dluhosova J."/>
            <person name="Istvanek J."/>
            <person name="Nedelnik J."/>
            <person name="Repkova J."/>
        </authorList>
    </citation>
    <scope>NUCLEOTIDE SEQUENCE [LARGE SCALE GENOMIC DNA]</scope>
    <source>
        <strain evidence="2">cv. 10/8</strain>
        <tissue evidence="1">Leaf</tissue>
    </source>
</reference>
<feature type="non-terminal residue" evidence="1">
    <location>
        <position position="74"/>
    </location>
</feature>
<dbReference type="AlphaFoldDB" id="A0A392T4U6"/>
<comment type="caution">
    <text evidence="1">The sequence shown here is derived from an EMBL/GenBank/DDBJ whole genome shotgun (WGS) entry which is preliminary data.</text>
</comment>
<proteinExistence type="predicted"/>
<organism evidence="1 2">
    <name type="scientific">Trifolium medium</name>
    <dbReference type="NCBI Taxonomy" id="97028"/>
    <lineage>
        <taxon>Eukaryota</taxon>
        <taxon>Viridiplantae</taxon>
        <taxon>Streptophyta</taxon>
        <taxon>Embryophyta</taxon>
        <taxon>Tracheophyta</taxon>
        <taxon>Spermatophyta</taxon>
        <taxon>Magnoliopsida</taxon>
        <taxon>eudicotyledons</taxon>
        <taxon>Gunneridae</taxon>
        <taxon>Pentapetalae</taxon>
        <taxon>rosids</taxon>
        <taxon>fabids</taxon>
        <taxon>Fabales</taxon>
        <taxon>Fabaceae</taxon>
        <taxon>Papilionoideae</taxon>
        <taxon>50 kb inversion clade</taxon>
        <taxon>NPAAA clade</taxon>
        <taxon>Hologalegina</taxon>
        <taxon>IRL clade</taxon>
        <taxon>Trifolieae</taxon>
        <taxon>Trifolium</taxon>
    </lineage>
</organism>
<dbReference type="EMBL" id="LXQA010492259">
    <property type="protein sequence ID" value="MCI55196.1"/>
    <property type="molecule type" value="Genomic_DNA"/>
</dbReference>
<protein>
    <submittedName>
        <fullName evidence="1">Uncharacterized protein</fullName>
    </submittedName>
</protein>
<keyword evidence="2" id="KW-1185">Reference proteome</keyword>
<sequence length="74" mass="8555">MMNSHFVQSYLRVGAYTQIHDGENNVGDNRAMMGYVFLGVYLVDAHFEILTEDSFIVHEYLLDRVSDNDPQLIE</sequence>
<name>A0A392T4U6_9FABA</name>
<evidence type="ECO:0000313" key="2">
    <source>
        <dbReference type="Proteomes" id="UP000265520"/>
    </source>
</evidence>